<proteinExistence type="predicted"/>
<dbReference type="RefSeq" id="WP_183772021.1">
    <property type="nucleotide sequence ID" value="NZ_CAWVEG010000136.1"/>
</dbReference>
<keyword evidence="1" id="KW-0408">Iron</keyword>
<dbReference type="InterPro" id="IPR053184">
    <property type="entry name" value="FeoA-like"/>
</dbReference>
<dbReference type="SMART" id="SM00899">
    <property type="entry name" value="FeoA"/>
    <property type="match status" value="1"/>
</dbReference>
<dbReference type="InterPro" id="IPR007167">
    <property type="entry name" value="Fe-transptr_FeoA-like"/>
</dbReference>
<protein>
    <submittedName>
        <fullName evidence="3">Ferrous iron transport protein A</fullName>
    </submittedName>
</protein>
<evidence type="ECO:0000313" key="4">
    <source>
        <dbReference type="Proteomes" id="UP000543642"/>
    </source>
</evidence>
<gene>
    <name evidence="3" type="ORF">HNP82_000951</name>
</gene>
<dbReference type="SUPFAM" id="SSF50037">
    <property type="entry name" value="C-terminal domain of transcriptional repressors"/>
    <property type="match status" value="1"/>
</dbReference>
<dbReference type="InterPro" id="IPR038157">
    <property type="entry name" value="FeoA_core_dom"/>
</dbReference>
<dbReference type="PANTHER" id="PTHR43151:SF1">
    <property type="entry name" value="SSR2333 PROTEIN"/>
    <property type="match status" value="1"/>
</dbReference>
<name>A0A7W8H9A6_9FIRM</name>
<evidence type="ECO:0000259" key="2">
    <source>
        <dbReference type="SMART" id="SM00899"/>
    </source>
</evidence>
<dbReference type="Gene3D" id="2.30.30.90">
    <property type="match status" value="1"/>
</dbReference>
<evidence type="ECO:0000313" key="3">
    <source>
        <dbReference type="EMBL" id="MBB5263853.1"/>
    </source>
</evidence>
<feature type="domain" description="Ferrous iron transporter FeoA-like" evidence="2">
    <location>
        <begin position="1"/>
        <end position="72"/>
    </location>
</feature>
<dbReference type="PANTHER" id="PTHR43151">
    <property type="entry name" value="FEOA FAMILY PROTEIN"/>
    <property type="match status" value="1"/>
</dbReference>
<dbReference type="InterPro" id="IPR008988">
    <property type="entry name" value="Transcriptional_repressor_C"/>
</dbReference>
<dbReference type="Pfam" id="PF04023">
    <property type="entry name" value="FeoA"/>
    <property type="match status" value="1"/>
</dbReference>
<reference evidence="3 4" key="1">
    <citation type="submission" date="2020-08" db="EMBL/GenBank/DDBJ databases">
        <title>Genomic Encyclopedia of Type Strains, Phase IV (KMG-IV): sequencing the most valuable type-strain genomes for metagenomic binning, comparative biology and taxonomic classification.</title>
        <authorList>
            <person name="Goeker M."/>
        </authorList>
    </citation>
    <scope>NUCLEOTIDE SEQUENCE [LARGE SCALE GENOMIC DNA]</scope>
    <source>
        <strain evidence="3 4">DSM 106146</strain>
    </source>
</reference>
<dbReference type="AlphaFoldDB" id="A0A7W8H9A6"/>
<dbReference type="EMBL" id="JACHFW010000002">
    <property type="protein sequence ID" value="MBB5263853.1"/>
    <property type="molecule type" value="Genomic_DNA"/>
</dbReference>
<evidence type="ECO:0000256" key="1">
    <source>
        <dbReference type="ARBA" id="ARBA00023004"/>
    </source>
</evidence>
<dbReference type="GO" id="GO:0046914">
    <property type="term" value="F:transition metal ion binding"/>
    <property type="evidence" value="ECO:0007669"/>
    <property type="project" value="InterPro"/>
</dbReference>
<keyword evidence="4" id="KW-1185">Reference proteome</keyword>
<organism evidence="3 4">
    <name type="scientific">Catenibacillus scindens</name>
    <dbReference type="NCBI Taxonomy" id="673271"/>
    <lineage>
        <taxon>Bacteria</taxon>
        <taxon>Bacillati</taxon>
        <taxon>Bacillota</taxon>
        <taxon>Clostridia</taxon>
        <taxon>Lachnospirales</taxon>
        <taxon>Lachnospiraceae</taxon>
        <taxon>Catenibacillus</taxon>
    </lineage>
</organism>
<sequence>MTLAEGKIGNTYQVLKTEVEENTERRLEALGLTEGTKVLVLNRKGSGTMIFNVRGTRLAVGPQIAQGISVKEAAAHE</sequence>
<dbReference type="Proteomes" id="UP000543642">
    <property type="component" value="Unassembled WGS sequence"/>
</dbReference>
<comment type="caution">
    <text evidence="3">The sequence shown here is derived from an EMBL/GenBank/DDBJ whole genome shotgun (WGS) entry which is preliminary data.</text>
</comment>
<accession>A0A7W8H9A6</accession>